<dbReference type="AlphaFoldDB" id="A0AAV1R3H4"/>
<evidence type="ECO:0000256" key="2">
    <source>
        <dbReference type="ARBA" id="ARBA00022679"/>
    </source>
</evidence>
<proteinExistence type="inferred from homology"/>
<keyword evidence="2" id="KW-0808">Transferase</keyword>
<comment type="caution">
    <text evidence="4">The sequence shown here is derived from an EMBL/GenBank/DDBJ whole genome shotgun (WGS) entry which is preliminary data.</text>
</comment>
<sequence length="446" mass="49940">MDVEIISKEFIKPSSSLAISNQFEPFRLSLLDQIFPTYYFPIILFYPATNALFKGAQISTQLKTSLSQTLSTFYPFSGRLKANLVIDSYEEGVPYIESRVKGCLSEFLRHPQLELLNQLLPCQPFSYVSDPEAAALVAVQVNKFDCGGIALGLCLSHKVIDGVSGSTFLNSWAANAQGSCIERINPDLSEASLRFPPQDPSLLQNYISLTEKRVFKEGKYISKRFVFDAKAIATLRAIAKSDSVENPSRIETLSAFIWKFCMEAERVIYASSGPFLSSLAVNIRPRTEPCLPQYSIGNLWQRGITVCHDLTDTEMGLNELVTSIRETVTKMNADYLHTLQGENGFRVISKSLNKMSSNNYSPKVFVFSSWLRFGFNNIDFGWGKPVWVGVTGQSGQASFNQTIFSETGVENEIEVWMILEENIMSIIEHDPEFLKFALPNPSVLIP</sequence>
<reference evidence="4 5" key="1">
    <citation type="submission" date="2024-01" db="EMBL/GenBank/DDBJ databases">
        <authorList>
            <person name="Waweru B."/>
        </authorList>
    </citation>
    <scope>NUCLEOTIDE SEQUENCE [LARGE SCALE GENOMIC DNA]</scope>
</reference>
<gene>
    <name evidence="4" type="ORF">DCAF_LOCUS5285</name>
</gene>
<dbReference type="Pfam" id="PF02458">
    <property type="entry name" value="Transferase"/>
    <property type="match status" value="1"/>
</dbReference>
<name>A0AAV1R3H4_9ROSI</name>
<keyword evidence="5" id="KW-1185">Reference proteome</keyword>
<evidence type="ECO:0000313" key="5">
    <source>
        <dbReference type="Proteomes" id="UP001314170"/>
    </source>
</evidence>
<dbReference type="Gene3D" id="3.30.559.10">
    <property type="entry name" value="Chloramphenicol acetyltransferase-like domain"/>
    <property type="match status" value="2"/>
</dbReference>
<accession>A0AAV1R3H4</accession>
<dbReference type="EMBL" id="CAWUPB010000857">
    <property type="protein sequence ID" value="CAK7327570.1"/>
    <property type="molecule type" value="Genomic_DNA"/>
</dbReference>
<evidence type="ECO:0000313" key="4">
    <source>
        <dbReference type="EMBL" id="CAK7327570.1"/>
    </source>
</evidence>
<dbReference type="InterPro" id="IPR023213">
    <property type="entry name" value="CAT-like_dom_sf"/>
</dbReference>
<evidence type="ECO:0000256" key="1">
    <source>
        <dbReference type="ARBA" id="ARBA00009861"/>
    </source>
</evidence>
<dbReference type="Proteomes" id="UP001314170">
    <property type="component" value="Unassembled WGS sequence"/>
</dbReference>
<dbReference type="GO" id="GO:0016746">
    <property type="term" value="F:acyltransferase activity"/>
    <property type="evidence" value="ECO:0007669"/>
    <property type="project" value="UniProtKB-KW"/>
</dbReference>
<dbReference type="PANTHER" id="PTHR31623:SF36">
    <property type="entry name" value="STEMMADENINE O-ACETYLTRANSFERASE-LIKE"/>
    <property type="match status" value="1"/>
</dbReference>
<evidence type="ECO:0000256" key="3">
    <source>
        <dbReference type="ARBA" id="ARBA00023315"/>
    </source>
</evidence>
<dbReference type="PANTHER" id="PTHR31623">
    <property type="entry name" value="F21J9.9"/>
    <property type="match status" value="1"/>
</dbReference>
<organism evidence="4 5">
    <name type="scientific">Dovyalis caffra</name>
    <dbReference type="NCBI Taxonomy" id="77055"/>
    <lineage>
        <taxon>Eukaryota</taxon>
        <taxon>Viridiplantae</taxon>
        <taxon>Streptophyta</taxon>
        <taxon>Embryophyta</taxon>
        <taxon>Tracheophyta</taxon>
        <taxon>Spermatophyta</taxon>
        <taxon>Magnoliopsida</taxon>
        <taxon>eudicotyledons</taxon>
        <taxon>Gunneridae</taxon>
        <taxon>Pentapetalae</taxon>
        <taxon>rosids</taxon>
        <taxon>fabids</taxon>
        <taxon>Malpighiales</taxon>
        <taxon>Salicaceae</taxon>
        <taxon>Flacourtieae</taxon>
        <taxon>Dovyalis</taxon>
    </lineage>
</organism>
<comment type="similarity">
    <text evidence="1">Belongs to the plant acyltransferase family.</text>
</comment>
<protein>
    <submittedName>
        <fullName evidence="4">Uncharacterized protein</fullName>
    </submittedName>
</protein>
<keyword evidence="3" id="KW-0012">Acyltransferase</keyword>